<keyword evidence="6 11" id="KW-0812">Transmembrane</keyword>
<dbReference type="AlphaFoldDB" id="A0AAU7F8Y1"/>
<dbReference type="Gene3D" id="3.30.700.10">
    <property type="entry name" value="Glycoprotein, Type 4 Pilin"/>
    <property type="match status" value="1"/>
</dbReference>
<dbReference type="GO" id="GO:0005886">
    <property type="term" value="C:plasma membrane"/>
    <property type="evidence" value="ECO:0007669"/>
    <property type="project" value="UniProtKB-SubCell"/>
</dbReference>
<accession>A0AAU7F8Y1</accession>
<gene>
    <name evidence="13" type="ORF">ABHF33_13845</name>
</gene>
<feature type="transmembrane region" description="Helical" evidence="11">
    <location>
        <begin position="12"/>
        <end position="30"/>
    </location>
</feature>
<protein>
    <recommendedName>
        <fullName evidence="2">Type II secretion system protein H</fullName>
    </recommendedName>
    <alternativeName>
        <fullName evidence="10">General secretion pathway protein H</fullName>
    </alternativeName>
</protein>
<dbReference type="EMBL" id="CP157355">
    <property type="protein sequence ID" value="XBM00131.1"/>
    <property type="molecule type" value="Genomic_DNA"/>
</dbReference>
<dbReference type="RefSeq" id="WP_348944496.1">
    <property type="nucleotide sequence ID" value="NZ_CP157355.1"/>
</dbReference>
<evidence type="ECO:0000256" key="5">
    <source>
        <dbReference type="ARBA" id="ARBA00022519"/>
    </source>
</evidence>
<dbReference type="GO" id="GO:0015627">
    <property type="term" value="C:type II protein secretion system complex"/>
    <property type="evidence" value="ECO:0007669"/>
    <property type="project" value="InterPro"/>
</dbReference>
<proteinExistence type="inferred from homology"/>
<feature type="domain" description="General secretion pathway GspH" evidence="12">
    <location>
        <begin position="42"/>
        <end position="156"/>
    </location>
</feature>
<dbReference type="InterPro" id="IPR012902">
    <property type="entry name" value="N_methyl_site"/>
</dbReference>
<evidence type="ECO:0000256" key="6">
    <source>
        <dbReference type="ARBA" id="ARBA00022692"/>
    </source>
</evidence>
<comment type="subcellular location">
    <subcellularLocation>
        <location evidence="1">Cell inner membrane</location>
        <topology evidence="1">Single-pass membrane protein</topology>
    </subcellularLocation>
</comment>
<name>A0AAU7F8Y1_9NEIS</name>
<keyword evidence="3" id="KW-1003">Cell membrane</keyword>
<dbReference type="Pfam" id="PF12019">
    <property type="entry name" value="GspH"/>
    <property type="match status" value="1"/>
</dbReference>
<reference evidence="13" key="1">
    <citation type="submission" date="2024-05" db="EMBL/GenBank/DDBJ databases">
        <authorList>
            <person name="Yang L."/>
            <person name="Pan L."/>
        </authorList>
    </citation>
    <scope>NUCLEOTIDE SEQUENCE</scope>
    <source>
        <strain evidence="13">FCG-7</strain>
    </source>
</reference>
<keyword evidence="8 11" id="KW-0472">Membrane</keyword>
<dbReference type="KEGG" id="cmav:ABHF33_13845"/>
<evidence type="ECO:0000313" key="13">
    <source>
        <dbReference type="EMBL" id="XBM00131.1"/>
    </source>
</evidence>
<evidence type="ECO:0000259" key="12">
    <source>
        <dbReference type="Pfam" id="PF12019"/>
    </source>
</evidence>
<evidence type="ECO:0000256" key="3">
    <source>
        <dbReference type="ARBA" id="ARBA00022475"/>
    </source>
</evidence>
<evidence type="ECO:0000256" key="7">
    <source>
        <dbReference type="ARBA" id="ARBA00022989"/>
    </source>
</evidence>
<evidence type="ECO:0000256" key="9">
    <source>
        <dbReference type="ARBA" id="ARBA00025772"/>
    </source>
</evidence>
<dbReference type="SUPFAM" id="SSF54523">
    <property type="entry name" value="Pili subunits"/>
    <property type="match status" value="1"/>
</dbReference>
<evidence type="ECO:0000256" key="1">
    <source>
        <dbReference type="ARBA" id="ARBA00004377"/>
    </source>
</evidence>
<organism evidence="13">
    <name type="scientific">Chitinibacter mangrovi</name>
    <dbReference type="NCBI Taxonomy" id="3153927"/>
    <lineage>
        <taxon>Bacteria</taxon>
        <taxon>Pseudomonadati</taxon>
        <taxon>Pseudomonadota</taxon>
        <taxon>Betaproteobacteria</taxon>
        <taxon>Neisseriales</taxon>
        <taxon>Chitinibacteraceae</taxon>
        <taxon>Chitinibacter</taxon>
    </lineage>
</organism>
<comment type="similarity">
    <text evidence="9">Belongs to the GSP H family.</text>
</comment>
<dbReference type="PROSITE" id="PS00409">
    <property type="entry name" value="PROKAR_NTER_METHYL"/>
    <property type="match status" value="1"/>
</dbReference>
<dbReference type="NCBIfam" id="TIGR02532">
    <property type="entry name" value="IV_pilin_GFxxxE"/>
    <property type="match status" value="1"/>
</dbReference>
<keyword evidence="5" id="KW-0997">Cell inner membrane</keyword>
<sequence>MQHQKGFSLVELMVTIAILAIIISIAIPSFSNWVKNTRLSGAAEQIQSTFSYAKSESIKRNKGTCLLISNPNTDTWSLKITSDCTDSTVLQEITSSDYNKTIRLTLDAASKINKTRFDPRSQRPGFDNNNGTIKTTQSLYLGIDNYKLKIELSPAGLITICNSGTKNISGYAVCA</sequence>
<keyword evidence="4" id="KW-0488">Methylation</keyword>
<evidence type="ECO:0000256" key="4">
    <source>
        <dbReference type="ARBA" id="ARBA00022481"/>
    </source>
</evidence>
<evidence type="ECO:0000256" key="2">
    <source>
        <dbReference type="ARBA" id="ARBA00021549"/>
    </source>
</evidence>
<evidence type="ECO:0000256" key="11">
    <source>
        <dbReference type="SAM" id="Phobius"/>
    </source>
</evidence>
<dbReference type="InterPro" id="IPR022346">
    <property type="entry name" value="T2SS_GspH"/>
</dbReference>
<keyword evidence="7 11" id="KW-1133">Transmembrane helix</keyword>
<evidence type="ECO:0000256" key="8">
    <source>
        <dbReference type="ARBA" id="ARBA00023136"/>
    </source>
</evidence>
<dbReference type="GO" id="GO:0015628">
    <property type="term" value="P:protein secretion by the type II secretion system"/>
    <property type="evidence" value="ECO:0007669"/>
    <property type="project" value="InterPro"/>
</dbReference>
<evidence type="ECO:0000256" key="10">
    <source>
        <dbReference type="ARBA" id="ARBA00030775"/>
    </source>
</evidence>
<dbReference type="Pfam" id="PF07963">
    <property type="entry name" value="N_methyl"/>
    <property type="match status" value="1"/>
</dbReference>
<dbReference type="InterPro" id="IPR045584">
    <property type="entry name" value="Pilin-like"/>
</dbReference>